<keyword evidence="3" id="KW-1185">Reference proteome</keyword>
<evidence type="ECO:0000313" key="2">
    <source>
        <dbReference type="EMBL" id="PWG00497.1"/>
    </source>
</evidence>
<dbReference type="AlphaFoldDB" id="A0A2V1MZT3"/>
<keyword evidence="1" id="KW-0812">Transmembrane</keyword>
<evidence type="ECO:0000256" key="1">
    <source>
        <dbReference type="SAM" id="Phobius"/>
    </source>
</evidence>
<feature type="transmembrane region" description="Helical" evidence="1">
    <location>
        <begin position="12"/>
        <end position="38"/>
    </location>
</feature>
<keyword evidence="1" id="KW-0472">Membrane</keyword>
<organism evidence="2 3">
    <name type="scientific">Levilactobacillus bambusae</name>
    <dbReference type="NCBI Taxonomy" id="2024736"/>
    <lineage>
        <taxon>Bacteria</taxon>
        <taxon>Bacillati</taxon>
        <taxon>Bacillota</taxon>
        <taxon>Bacilli</taxon>
        <taxon>Lactobacillales</taxon>
        <taxon>Lactobacillaceae</taxon>
        <taxon>Levilactobacillus</taxon>
    </lineage>
</organism>
<protein>
    <submittedName>
        <fullName evidence="2">Uncharacterized protein</fullName>
    </submittedName>
</protein>
<dbReference type="Proteomes" id="UP000245080">
    <property type="component" value="Unassembled WGS sequence"/>
</dbReference>
<name>A0A2V1MZT3_9LACO</name>
<sequence length="66" mass="7423">MLYKENQKGDWIMKSGLMITSIAVIILVILTIFIYVVYGNKPDQLANIGRIALIETVASLIIWLSI</sequence>
<dbReference type="EMBL" id="QCXQ01000002">
    <property type="protein sequence ID" value="PWG00497.1"/>
    <property type="molecule type" value="Genomic_DNA"/>
</dbReference>
<keyword evidence="1" id="KW-1133">Transmembrane helix</keyword>
<accession>A0A2V1MZT3</accession>
<reference evidence="2 3" key="1">
    <citation type="journal article" date="2018" name="Int. J. Syst. Evol. Microbiol.">
        <title>Lactobacillus bambusae sp. nov., isolated from a traditional fermented Ma-bamboo shoots of Taiwan.</title>
        <authorList>
            <person name="Wang L.-T."/>
        </authorList>
    </citation>
    <scope>NUCLEOTIDE SEQUENCE [LARGE SCALE GENOMIC DNA]</scope>
    <source>
        <strain evidence="2 3">BS-W1</strain>
    </source>
</reference>
<comment type="caution">
    <text evidence="2">The sequence shown here is derived from an EMBL/GenBank/DDBJ whole genome shotgun (WGS) entry which is preliminary data.</text>
</comment>
<evidence type="ECO:0000313" key="3">
    <source>
        <dbReference type="Proteomes" id="UP000245080"/>
    </source>
</evidence>
<gene>
    <name evidence="2" type="ORF">DCM90_06110</name>
</gene>
<proteinExistence type="predicted"/>